<dbReference type="Proteomes" id="UP000542776">
    <property type="component" value="Unassembled WGS sequence"/>
</dbReference>
<dbReference type="GO" id="GO:0005829">
    <property type="term" value="C:cytosol"/>
    <property type="evidence" value="ECO:0007669"/>
    <property type="project" value="TreeGrafter"/>
</dbReference>
<evidence type="ECO:0000256" key="6">
    <source>
        <dbReference type="ARBA" id="ARBA00023235"/>
    </source>
</evidence>
<feature type="domain" description="Alpha-D-phosphohexomutase alpha/beta/alpha" evidence="9">
    <location>
        <begin position="4"/>
        <end position="135"/>
    </location>
</feature>
<dbReference type="InterPro" id="IPR016055">
    <property type="entry name" value="A-D-PHexomutase_a/b/a-I/II/III"/>
</dbReference>
<keyword evidence="5 7" id="KW-0460">Magnesium</keyword>
<dbReference type="InterPro" id="IPR036900">
    <property type="entry name" value="A-D-PHexomutase_C_sf"/>
</dbReference>
<dbReference type="SUPFAM" id="SSF55957">
    <property type="entry name" value="Phosphoglucomutase, C-terminal domain"/>
    <property type="match status" value="1"/>
</dbReference>
<evidence type="ECO:0000259" key="8">
    <source>
        <dbReference type="Pfam" id="PF00408"/>
    </source>
</evidence>
<evidence type="ECO:0000313" key="12">
    <source>
        <dbReference type="EMBL" id="MBB3998504.1"/>
    </source>
</evidence>
<comment type="cofactor">
    <cofactor evidence="1">
        <name>Mg(2+)</name>
        <dbReference type="ChEBI" id="CHEBI:18420"/>
    </cofactor>
</comment>
<dbReference type="GO" id="GO:0004615">
    <property type="term" value="F:phosphomannomutase activity"/>
    <property type="evidence" value="ECO:0007669"/>
    <property type="project" value="UniProtKB-EC"/>
</dbReference>
<dbReference type="GO" id="GO:0006048">
    <property type="term" value="P:UDP-N-acetylglucosamine biosynthetic process"/>
    <property type="evidence" value="ECO:0007669"/>
    <property type="project" value="TreeGrafter"/>
</dbReference>
<keyword evidence="4 7" id="KW-0479">Metal-binding</keyword>
<evidence type="ECO:0000259" key="9">
    <source>
        <dbReference type="Pfam" id="PF02878"/>
    </source>
</evidence>
<evidence type="ECO:0000313" key="13">
    <source>
        <dbReference type="Proteomes" id="UP000542776"/>
    </source>
</evidence>
<keyword evidence="13" id="KW-1185">Reference proteome</keyword>
<dbReference type="InterPro" id="IPR050060">
    <property type="entry name" value="Phosphoglucosamine_mutase"/>
</dbReference>
<dbReference type="PANTHER" id="PTHR42946">
    <property type="entry name" value="PHOSPHOHEXOSE MUTASE"/>
    <property type="match status" value="1"/>
</dbReference>
<dbReference type="GO" id="GO:0000287">
    <property type="term" value="F:magnesium ion binding"/>
    <property type="evidence" value="ECO:0007669"/>
    <property type="project" value="InterPro"/>
</dbReference>
<keyword evidence="6 12" id="KW-0413">Isomerase</keyword>
<dbReference type="EMBL" id="JACIEK010000005">
    <property type="protein sequence ID" value="MBB3998504.1"/>
    <property type="molecule type" value="Genomic_DNA"/>
</dbReference>
<dbReference type="Gene3D" id="3.30.310.50">
    <property type="entry name" value="Alpha-D-phosphohexomutase, C-terminal domain"/>
    <property type="match status" value="1"/>
</dbReference>
<evidence type="ECO:0000259" key="10">
    <source>
        <dbReference type="Pfam" id="PF02879"/>
    </source>
</evidence>
<evidence type="ECO:0000256" key="1">
    <source>
        <dbReference type="ARBA" id="ARBA00001946"/>
    </source>
</evidence>
<proteinExistence type="inferred from homology"/>
<feature type="domain" description="Alpha-D-phosphohexomutase C-terminal" evidence="8">
    <location>
        <begin position="398"/>
        <end position="460"/>
    </location>
</feature>
<feature type="domain" description="Alpha-D-phosphohexomutase alpha/beta/alpha" evidence="10">
    <location>
        <begin position="156"/>
        <end position="253"/>
    </location>
</feature>
<comment type="similarity">
    <text evidence="2 7">Belongs to the phosphohexose mutase family.</text>
</comment>
<gene>
    <name evidence="12" type="ORF">GGR04_002345</name>
</gene>
<dbReference type="InterPro" id="IPR005844">
    <property type="entry name" value="A-D-PHexomutase_a/b/a-I"/>
</dbReference>
<comment type="caution">
    <text evidence="12">The sequence shown here is derived from an EMBL/GenBank/DDBJ whole genome shotgun (WGS) entry which is preliminary data.</text>
</comment>
<name>A0A7W6EHT1_9HYPH</name>
<protein>
    <submittedName>
        <fullName evidence="12">Phosphomannomutase</fullName>
        <ecNumber evidence="12">5.4.2.8</ecNumber>
    </submittedName>
</protein>
<organism evidence="12 13">
    <name type="scientific">Aureimonas pseudogalii</name>
    <dbReference type="NCBI Taxonomy" id="1744844"/>
    <lineage>
        <taxon>Bacteria</taxon>
        <taxon>Pseudomonadati</taxon>
        <taxon>Pseudomonadota</taxon>
        <taxon>Alphaproteobacteria</taxon>
        <taxon>Hyphomicrobiales</taxon>
        <taxon>Aurantimonadaceae</taxon>
        <taxon>Aureimonas</taxon>
    </lineage>
</organism>
<keyword evidence="3" id="KW-0597">Phosphoprotein</keyword>
<dbReference type="AlphaFoldDB" id="A0A7W6EHT1"/>
<dbReference type="PROSITE" id="PS00710">
    <property type="entry name" value="PGM_PMM"/>
    <property type="match status" value="1"/>
</dbReference>
<dbReference type="GO" id="GO:0008966">
    <property type="term" value="F:phosphoglucosamine mutase activity"/>
    <property type="evidence" value="ECO:0007669"/>
    <property type="project" value="TreeGrafter"/>
</dbReference>
<dbReference type="RefSeq" id="WP_183200047.1">
    <property type="nucleotide sequence ID" value="NZ_JACIEK010000005.1"/>
</dbReference>
<dbReference type="GO" id="GO:0005975">
    <property type="term" value="P:carbohydrate metabolic process"/>
    <property type="evidence" value="ECO:0007669"/>
    <property type="project" value="InterPro"/>
</dbReference>
<dbReference type="Pfam" id="PF02878">
    <property type="entry name" value="PGM_PMM_I"/>
    <property type="match status" value="1"/>
</dbReference>
<dbReference type="PANTHER" id="PTHR42946:SF1">
    <property type="entry name" value="PHOSPHOGLUCOMUTASE (ALPHA-D-GLUCOSE-1,6-BISPHOSPHATE-DEPENDENT)"/>
    <property type="match status" value="1"/>
</dbReference>
<dbReference type="InterPro" id="IPR016066">
    <property type="entry name" value="A-D-PHexomutase_CS"/>
</dbReference>
<dbReference type="CDD" id="cd03088">
    <property type="entry name" value="ManB"/>
    <property type="match status" value="1"/>
</dbReference>
<evidence type="ECO:0000259" key="11">
    <source>
        <dbReference type="Pfam" id="PF02880"/>
    </source>
</evidence>
<dbReference type="Gene3D" id="3.40.120.10">
    <property type="entry name" value="Alpha-D-Glucose-1,6-Bisphosphate, subunit A, domain 3"/>
    <property type="match status" value="3"/>
</dbReference>
<evidence type="ECO:0000256" key="2">
    <source>
        <dbReference type="ARBA" id="ARBA00010231"/>
    </source>
</evidence>
<dbReference type="Pfam" id="PF02879">
    <property type="entry name" value="PGM_PMM_II"/>
    <property type="match status" value="1"/>
</dbReference>
<sequence>MSSLKFGTSGLRGLVVDLVGGPSRDWTTAFLQHLSASGAAPASREILVGRDLRSSSPAIARDCLEAAAALGWRAIDCGALPTPALALDALRRGAAAVMVTGSHIPDDRNGLKFYRPDGEITKQDEEGIRAAFEAEPDAAATSADGAIETGEGAVERYVARYVDFFGPQALAGLRVGVYQQSSVARDVLTDGLARLGATVTPLARADSFIPVDTEAHRPEDVELLAVWGAEGRFDAIVSTDGDADRPLVADETGRVVRGDLVGLLTARQLGASVVVTPVTSSSSMERAPFLDAVRRTRVGSPFVISGMEEALGETTGVVVGFEANGGVLLGSDVEIGDRRLAAMPTRDAFLPIVCVLAQAKSAGQSVSQVVAGLKAGSAAADRLQEVPSERSRAFLARLAEMPGAADALFAEKGGVAAINTFDGVRITAGDGSIVHYRPSGNAPELRCYVEAADDGAAARLLKWGLTMASAEISREA</sequence>
<evidence type="ECO:0000256" key="3">
    <source>
        <dbReference type="ARBA" id="ARBA00022553"/>
    </source>
</evidence>
<feature type="domain" description="Alpha-D-phosphohexomutase alpha/beta/alpha" evidence="11">
    <location>
        <begin position="267"/>
        <end position="371"/>
    </location>
</feature>
<dbReference type="InterPro" id="IPR005843">
    <property type="entry name" value="A-D-PHexomutase_C"/>
</dbReference>
<dbReference type="Pfam" id="PF02880">
    <property type="entry name" value="PGM_PMM_III"/>
    <property type="match status" value="1"/>
</dbReference>
<dbReference type="SUPFAM" id="SSF53738">
    <property type="entry name" value="Phosphoglucomutase, first 3 domains"/>
    <property type="match status" value="3"/>
</dbReference>
<dbReference type="GO" id="GO:0009252">
    <property type="term" value="P:peptidoglycan biosynthetic process"/>
    <property type="evidence" value="ECO:0007669"/>
    <property type="project" value="TreeGrafter"/>
</dbReference>
<dbReference type="InterPro" id="IPR005846">
    <property type="entry name" value="A-D-PHexomutase_a/b/a-III"/>
</dbReference>
<dbReference type="Pfam" id="PF00408">
    <property type="entry name" value="PGM_PMM_IV"/>
    <property type="match status" value="1"/>
</dbReference>
<evidence type="ECO:0000256" key="5">
    <source>
        <dbReference type="ARBA" id="ARBA00022842"/>
    </source>
</evidence>
<accession>A0A7W6EHT1</accession>
<dbReference type="EC" id="5.4.2.8" evidence="12"/>
<reference evidence="12 13" key="1">
    <citation type="submission" date="2020-08" db="EMBL/GenBank/DDBJ databases">
        <title>Genomic Encyclopedia of Type Strains, Phase IV (KMG-IV): sequencing the most valuable type-strain genomes for metagenomic binning, comparative biology and taxonomic classification.</title>
        <authorList>
            <person name="Goeker M."/>
        </authorList>
    </citation>
    <scope>NUCLEOTIDE SEQUENCE [LARGE SCALE GENOMIC DNA]</scope>
    <source>
        <strain evidence="12 13">DSM 102238</strain>
    </source>
</reference>
<evidence type="ECO:0000256" key="7">
    <source>
        <dbReference type="RuleBase" id="RU004326"/>
    </source>
</evidence>
<evidence type="ECO:0000256" key="4">
    <source>
        <dbReference type="ARBA" id="ARBA00022723"/>
    </source>
</evidence>
<dbReference type="InterPro" id="IPR005845">
    <property type="entry name" value="A-D-PHexomutase_a/b/a-II"/>
</dbReference>